<sequence length="171" mass="19291">MTRSEDFVHLHNHTEYSMLDGASKIPHLVARAKELGMSAVGITDHGNMHGAYELCREAVRAELKPIIGVEAYVTPEIARQDKTKVRWCRAEQKRDDVSAGGLITKVDSRVSKKGSRWAMVTLEDMDSFILCMLFSARCTRRMRRSWRSTPLFRFAAQSPNATMSTRCASPT</sequence>
<dbReference type="GO" id="GO:0008408">
    <property type="term" value="F:3'-5' exonuclease activity"/>
    <property type="evidence" value="ECO:0007669"/>
    <property type="project" value="InterPro"/>
</dbReference>
<dbReference type="EC" id="2.7.7.7" evidence="2"/>
<dbReference type="EMBL" id="CBUQ010000007">
    <property type="protein sequence ID" value="CDI67346.1"/>
    <property type="molecule type" value="Genomic_DNA"/>
</dbReference>
<dbReference type="InterPro" id="IPR016195">
    <property type="entry name" value="Pol/histidinol_Pase-like"/>
</dbReference>
<protein>
    <submittedName>
        <fullName evidence="2">DNA polymerase III subunit alpha</fullName>
        <ecNumber evidence="2">2.7.7.7</ecNumber>
    </submittedName>
</protein>
<dbReference type="Pfam" id="PF02811">
    <property type="entry name" value="PHP"/>
    <property type="match status" value="1"/>
</dbReference>
<reference evidence="2 3" key="2">
    <citation type="submission" date="2015-01" db="EMBL/GenBank/DDBJ databases">
        <title>Genome sequence of a Bifidobacterium animalis strain.</title>
        <authorList>
            <person name="Bogovic-Matijasic B."/>
            <person name="Hacin B."/>
            <person name="Citar M."/>
            <person name="Svigelj K."/>
            <person name="Stempelj M."/>
            <person name="Rogelj I."/>
        </authorList>
    </citation>
    <scope>NUCLEOTIDE SEQUENCE [LARGE SCALE GENOMIC DNA]</scope>
    <source>
        <strain evidence="2 3">IM386</strain>
    </source>
</reference>
<evidence type="ECO:0000259" key="1">
    <source>
        <dbReference type="SMART" id="SM00481"/>
    </source>
</evidence>
<keyword evidence="2" id="KW-0548">Nucleotidyltransferase</keyword>
<dbReference type="Gene3D" id="3.20.20.140">
    <property type="entry name" value="Metal-dependent hydrolases"/>
    <property type="match status" value="1"/>
</dbReference>
<dbReference type="AlphaFoldDB" id="A0AAV2W259"/>
<name>A0AAV2W259_9BIFI</name>
<dbReference type="SUPFAM" id="SSF89550">
    <property type="entry name" value="PHP domain-like"/>
    <property type="match status" value="1"/>
</dbReference>
<reference evidence="2 3" key="1">
    <citation type="submission" date="2013-10" db="EMBL/GenBank/DDBJ databases">
        <authorList>
            <person name="Manrique M."/>
        </authorList>
    </citation>
    <scope>NUCLEOTIDE SEQUENCE [LARGE SCALE GENOMIC DNA]</scope>
    <source>
        <strain evidence="2 3">IM386</strain>
    </source>
</reference>
<dbReference type="InterPro" id="IPR004805">
    <property type="entry name" value="DnaE2/DnaE/PolC"/>
</dbReference>
<organism evidence="2 3">
    <name type="scientific">Bifidobacterium animalis subsp. animalis IM386</name>
    <dbReference type="NCBI Taxonomy" id="1402194"/>
    <lineage>
        <taxon>Bacteria</taxon>
        <taxon>Bacillati</taxon>
        <taxon>Actinomycetota</taxon>
        <taxon>Actinomycetes</taxon>
        <taxon>Bifidobacteriales</taxon>
        <taxon>Bifidobacteriaceae</taxon>
        <taxon>Bifidobacterium</taxon>
    </lineage>
</organism>
<keyword evidence="2" id="KW-0808">Transferase</keyword>
<dbReference type="InterPro" id="IPR004013">
    <property type="entry name" value="PHP_dom"/>
</dbReference>
<accession>A0AAV2W259</accession>
<dbReference type="SMART" id="SM00481">
    <property type="entry name" value="POLIIIAc"/>
    <property type="match status" value="1"/>
</dbReference>
<dbReference type="PANTHER" id="PTHR32294:SF0">
    <property type="entry name" value="DNA POLYMERASE III SUBUNIT ALPHA"/>
    <property type="match status" value="1"/>
</dbReference>
<dbReference type="Proteomes" id="UP000035645">
    <property type="component" value="Unassembled WGS sequence"/>
</dbReference>
<proteinExistence type="predicted"/>
<evidence type="ECO:0000313" key="2">
    <source>
        <dbReference type="EMBL" id="CDI67346.1"/>
    </source>
</evidence>
<dbReference type="InterPro" id="IPR003141">
    <property type="entry name" value="Pol/His_phosphatase_N"/>
</dbReference>
<dbReference type="GO" id="GO:0006260">
    <property type="term" value="P:DNA replication"/>
    <property type="evidence" value="ECO:0007669"/>
    <property type="project" value="InterPro"/>
</dbReference>
<comment type="caution">
    <text evidence="2">The sequence shown here is derived from an EMBL/GenBank/DDBJ whole genome shotgun (WGS) entry which is preliminary data.</text>
</comment>
<dbReference type="PANTHER" id="PTHR32294">
    <property type="entry name" value="DNA POLYMERASE III SUBUNIT ALPHA"/>
    <property type="match status" value="1"/>
</dbReference>
<feature type="domain" description="Polymerase/histidinol phosphatase N-terminal" evidence="1">
    <location>
        <begin position="8"/>
        <end position="75"/>
    </location>
</feature>
<dbReference type="GO" id="GO:0003887">
    <property type="term" value="F:DNA-directed DNA polymerase activity"/>
    <property type="evidence" value="ECO:0007669"/>
    <property type="project" value="UniProtKB-EC"/>
</dbReference>
<evidence type="ECO:0000313" key="3">
    <source>
        <dbReference type="Proteomes" id="UP000035645"/>
    </source>
</evidence>
<dbReference type="CDD" id="cd04485">
    <property type="entry name" value="DnaE_OBF"/>
    <property type="match status" value="1"/>
</dbReference>
<gene>
    <name evidence="2" type="ORF">BANIM336_00667</name>
</gene>